<dbReference type="GO" id="GO:0016787">
    <property type="term" value="F:hydrolase activity"/>
    <property type="evidence" value="ECO:0007669"/>
    <property type="project" value="UniProtKB-KW"/>
</dbReference>
<proteinExistence type="predicted"/>
<dbReference type="InterPro" id="IPR010662">
    <property type="entry name" value="RBBP9/YdeN"/>
</dbReference>
<keyword evidence="1" id="KW-0378">Hydrolase</keyword>
<keyword evidence="2" id="KW-1185">Reference proteome</keyword>
<accession>A0A5J6QS27</accession>
<sequence length="189" mass="20958">MNDNDKNSTTILIVPGLRDHVPEHWQTLLAEQLPKVRSVPPLEQDKLSLPARVEAIQRELEQIDGPVILVAHSAGALMVVHWAARYSRPIKGALLATPPDLDATWPENYPSPASLHANGWTPLPRQPLPFPTLVCASDDDHLASLEAVRRMANDWESSLVELGQVGHLNPASGYGEWPYAHELIQMLDR</sequence>
<gene>
    <name evidence="1" type="ORF">FXN65_16120</name>
</gene>
<dbReference type="SUPFAM" id="SSF53474">
    <property type="entry name" value="alpha/beta-Hydrolases"/>
    <property type="match status" value="1"/>
</dbReference>
<name>A0A5J6QS27_9GAMM</name>
<dbReference type="Gene3D" id="3.40.50.1820">
    <property type="entry name" value="alpha/beta hydrolase"/>
    <property type="match status" value="1"/>
</dbReference>
<dbReference type="RefSeq" id="WP_151134169.1">
    <property type="nucleotide sequence ID" value="NZ_CP043311.1"/>
</dbReference>
<evidence type="ECO:0000313" key="2">
    <source>
        <dbReference type="Proteomes" id="UP000327179"/>
    </source>
</evidence>
<dbReference type="AlphaFoldDB" id="A0A5J6QS27"/>
<reference evidence="1 2" key="1">
    <citation type="submission" date="2019-08" db="EMBL/GenBank/DDBJ databases">
        <title>Whole-genome Sequencing of e-waste polymer degrading bacterium Pseudomonas sp. strain PE08.</title>
        <authorList>
            <person name="Kirdat K."/>
            <person name="Debbarma P."/>
            <person name="Narawade N."/>
            <person name="Suyal D."/>
            <person name="Thorat V."/>
            <person name="Shouche Y."/>
            <person name="Goel R."/>
            <person name="Yadav A."/>
        </authorList>
    </citation>
    <scope>NUCLEOTIDE SEQUENCE [LARGE SCALE GENOMIC DNA]</scope>
    <source>
        <strain evidence="1 2">PE08</strain>
    </source>
</reference>
<dbReference type="KEGG" id="plal:FXN65_16120"/>
<dbReference type="Pfam" id="PF06821">
    <property type="entry name" value="Ser_hydrolase"/>
    <property type="match status" value="1"/>
</dbReference>
<dbReference type="Proteomes" id="UP000327179">
    <property type="component" value="Chromosome"/>
</dbReference>
<protein>
    <submittedName>
        <fullName evidence="1">Serine hydrolase family protein</fullName>
    </submittedName>
</protein>
<dbReference type="EMBL" id="CP043311">
    <property type="protein sequence ID" value="QEY63509.1"/>
    <property type="molecule type" value="Genomic_DNA"/>
</dbReference>
<dbReference type="InterPro" id="IPR029058">
    <property type="entry name" value="AB_hydrolase_fold"/>
</dbReference>
<evidence type="ECO:0000313" key="1">
    <source>
        <dbReference type="EMBL" id="QEY63509.1"/>
    </source>
</evidence>
<organism evidence="1 2">
    <name type="scientific">Metapseudomonas lalkuanensis</name>
    <dbReference type="NCBI Taxonomy" id="2604832"/>
    <lineage>
        <taxon>Bacteria</taxon>
        <taxon>Pseudomonadati</taxon>
        <taxon>Pseudomonadota</taxon>
        <taxon>Gammaproteobacteria</taxon>
        <taxon>Pseudomonadales</taxon>
        <taxon>Pseudomonadaceae</taxon>
        <taxon>Metapseudomonas</taxon>
    </lineage>
</organism>